<evidence type="ECO:0000313" key="2">
    <source>
        <dbReference type="EMBL" id="ABB15408.1"/>
    </source>
</evidence>
<proteinExistence type="predicted"/>
<evidence type="ECO:0000256" key="1">
    <source>
        <dbReference type="SAM" id="Phobius"/>
    </source>
</evidence>
<dbReference type="Proteomes" id="UP000002706">
    <property type="component" value="Chromosome"/>
</dbReference>
<dbReference type="InParanoid" id="Q3A8W1"/>
<dbReference type="KEGG" id="chy:CHY_2630"/>
<keyword evidence="3" id="KW-1185">Reference proteome</keyword>
<gene>
    <name evidence="2" type="ordered locus">CHY_2630</name>
</gene>
<reference evidence="2 3" key="1">
    <citation type="journal article" date="2005" name="PLoS Genet.">
        <title>Life in hot carbon monoxide: the complete genome sequence of Carboxydothermus hydrogenoformans Z-2901.</title>
        <authorList>
            <person name="Wu M."/>
            <person name="Ren Q."/>
            <person name="Durkin A.S."/>
            <person name="Daugherty S.C."/>
            <person name="Brinkac L.M."/>
            <person name="Dodson R.J."/>
            <person name="Madupu R."/>
            <person name="Sullivan S.A."/>
            <person name="Kolonay J.F."/>
            <person name="Haft D.H."/>
            <person name="Nelson W.C."/>
            <person name="Tallon L.J."/>
            <person name="Jones K.M."/>
            <person name="Ulrich L.E."/>
            <person name="Gonzalez J.M."/>
            <person name="Zhulin I.B."/>
            <person name="Robb F.T."/>
            <person name="Eisen J.A."/>
        </authorList>
    </citation>
    <scope>NUCLEOTIDE SEQUENCE [LARGE SCALE GENOMIC DNA]</scope>
    <source>
        <strain evidence="3">ATCC BAA-161 / DSM 6008 / Z-2901</strain>
    </source>
</reference>
<dbReference type="AlphaFoldDB" id="Q3A8W1"/>
<keyword evidence="1" id="KW-1133">Transmembrane helix</keyword>
<accession>Q3A8W1</accession>
<feature type="transmembrane region" description="Helical" evidence="1">
    <location>
        <begin position="6"/>
        <end position="27"/>
    </location>
</feature>
<dbReference type="HOGENOM" id="CLU_3372778_0_0_9"/>
<evidence type="ECO:0000313" key="3">
    <source>
        <dbReference type="Proteomes" id="UP000002706"/>
    </source>
</evidence>
<organism evidence="2 3">
    <name type="scientific">Carboxydothermus hydrogenoformans (strain ATCC BAA-161 / DSM 6008 / Z-2901)</name>
    <dbReference type="NCBI Taxonomy" id="246194"/>
    <lineage>
        <taxon>Bacteria</taxon>
        <taxon>Bacillati</taxon>
        <taxon>Bacillota</taxon>
        <taxon>Clostridia</taxon>
        <taxon>Thermoanaerobacterales</taxon>
        <taxon>Thermoanaerobacteraceae</taxon>
        <taxon>Carboxydothermus</taxon>
    </lineage>
</organism>
<keyword evidence="1" id="KW-0812">Transmembrane</keyword>
<keyword evidence="1" id="KW-0472">Membrane</keyword>
<name>Q3A8W1_CARHZ</name>
<protein>
    <submittedName>
        <fullName evidence="2">Uncharacterized protein</fullName>
    </submittedName>
</protein>
<dbReference type="EMBL" id="CP000141">
    <property type="protein sequence ID" value="ABB15408.1"/>
    <property type="molecule type" value="Genomic_DNA"/>
</dbReference>
<sequence length="34" mass="3779">MVPEPFFGAILVSFFNALSILVVAVFLTSRVTYE</sequence>